<evidence type="ECO:0000313" key="2">
    <source>
        <dbReference type="EMBL" id="KAJ8967222.1"/>
    </source>
</evidence>
<dbReference type="InterPro" id="IPR007110">
    <property type="entry name" value="Ig-like_dom"/>
</dbReference>
<dbReference type="SMART" id="SM00408">
    <property type="entry name" value="IGc2"/>
    <property type="match status" value="1"/>
</dbReference>
<accession>A0AAV8ZQW7</accession>
<protein>
    <recommendedName>
        <fullName evidence="1">Ig-like domain-containing protein</fullName>
    </recommendedName>
</protein>
<proteinExistence type="predicted"/>
<dbReference type="SUPFAM" id="SSF48726">
    <property type="entry name" value="Immunoglobulin"/>
    <property type="match status" value="1"/>
</dbReference>
<name>A0AAV8ZQW7_9CUCU</name>
<dbReference type="InterPro" id="IPR036179">
    <property type="entry name" value="Ig-like_dom_sf"/>
</dbReference>
<feature type="non-terminal residue" evidence="2">
    <location>
        <position position="1"/>
    </location>
</feature>
<gene>
    <name evidence="2" type="ORF">NQ314_003000</name>
</gene>
<dbReference type="Gene3D" id="2.60.40.10">
    <property type="entry name" value="Immunoglobulins"/>
    <property type="match status" value="1"/>
</dbReference>
<evidence type="ECO:0000259" key="1">
    <source>
        <dbReference type="PROSITE" id="PS50835"/>
    </source>
</evidence>
<organism evidence="2 3">
    <name type="scientific">Rhamnusium bicolor</name>
    <dbReference type="NCBI Taxonomy" id="1586634"/>
    <lineage>
        <taxon>Eukaryota</taxon>
        <taxon>Metazoa</taxon>
        <taxon>Ecdysozoa</taxon>
        <taxon>Arthropoda</taxon>
        <taxon>Hexapoda</taxon>
        <taxon>Insecta</taxon>
        <taxon>Pterygota</taxon>
        <taxon>Neoptera</taxon>
        <taxon>Endopterygota</taxon>
        <taxon>Coleoptera</taxon>
        <taxon>Polyphaga</taxon>
        <taxon>Cucujiformia</taxon>
        <taxon>Chrysomeloidea</taxon>
        <taxon>Cerambycidae</taxon>
        <taxon>Lepturinae</taxon>
        <taxon>Rhagiini</taxon>
        <taxon>Rhamnusium</taxon>
    </lineage>
</organism>
<feature type="domain" description="Ig-like" evidence="1">
    <location>
        <begin position="16"/>
        <end position="97"/>
    </location>
</feature>
<dbReference type="Proteomes" id="UP001162156">
    <property type="component" value="Unassembled WGS sequence"/>
</dbReference>
<reference evidence="2" key="1">
    <citation type="journal article" date="2023" name="Insect Mol. Biol.">
        <title>Genome sequencing provides insights into the evolution of gene families encoding plant cell wall-degrading enzymes in longhorned beetles.</title>
        <authorList>
            <person name="Shin N.R."/>
            <person name="Okamura Y."/>
            <person name="Kirsch R."/>
            <person name="Pauchet Y."/>
        </authorList>
    </citation>
    <scope>NUCLEOTIDE SEQUENCE</scope>
    <source>
        <strain evidence="2">RBIC_L_NR</strain>
    </source>
</reference>
<dbReference type="InterPro" id="IPR003599">
    <property type="entry name" value="Ig_sub"/>
</dbReference>
<dbReference type="InterPro" id="IPR003598">
    <property type="entry name" value="Ig_sub2"/>
</dbReference>
<dbReference type="PROSITE" id="PS50835">
    <property type="entry name" value="IG_LIKE"/>
    <property type="match status" value="1"/>
</dbReference>
<dbReference type="AlphaFoldDB" id="A0AAV8ZQW7"/>
<sequence length="151" mass="16731">PIVNTPPPPPPPQPRPKLYITPSESEHFVGENIDIACQSSEPGAITVWSKVSSWMADNVQNIGGTLRIHNLRLENAGVYRCEATGHQGAYYEDYDLNVFDEGVKDEAPIEVKTAPRGASVLLECKTDMDEPVTYLWTKQGGILPQYIDIYS</sequence>
<evidence type="ECO:0000313" key="3">
    <source>
        <dbReference type="Proteomes" id="UP001162156"/>
    </source>
</evidence>
<comment type="caution">
    <text evidence="2">The sequence shown here is derived from an EMBL/GenBank/DDBJ whole genome shotgun (WGS) entry which is preliminary data.</text>
</comment>
<feature type="non-terminal residue" evidence="2">
    <location>
        <position position="151"/>
    </location>
</feature>
<dbReference type="EMBL" id="JANEYF010000883">
    <property type="protein sequence ID" value="KAJ8967222.1"/>
    <property type="molecule type" value="Genomic_DNA"/>
</dbReference>
<dbReference type="InterPro" id="IPR013783">
    <property type="entry name" value="Ig-like_fold"/>
</dbReference>
<dbReference type="Pfam" id="PF13927">
    <property type="entry name" value="Ig_3"/>
    <property type="match status" value="1"/>
</dbReference>
<dbReference type="SMART" id="SM00409">
    <property type="entry name" value="IG"/>
    <property type="match status" value="1"/>
</dbReference>
<keyword evidence="3" id="KW-1185">Reference proteome</keyword>